<dbReference type="CDD" id="cd05471">
    <property type="entry name" value="pepsin_like"/>
    <property type="match status" value="1"/>
</dbReference>
<dbReference type="PROSITE" id="PS51767">
    <property type="entry name" value="PEPTIDASE_A1"/>
    <property type="match status" value="1"/>
</dbReference>
<evidence type="ECO:0000313" key="6">
    <source>
        <dbReference type="EMBL" id="KAJ9158050.1"/>
    </source>
</evidence>
<feature type="compositionally biased region" description="Polar residues" evidence="2">
    <location>
        <begin position="627"/>
        <end position="636"/>
    </location>
</feature>
<reference evidence="6" key="1">
    <citation type="submission" date="2022-07" db="EMBL/GenBank/DDBJ databases">
        <title>Fungi with potential for degradation of polypropylene.</title>
        <authorList>
            <person name="Gostincar C."/>
        </authorList>
    </citation>
    <scope>NUCLEOTIDE SEQUENCE</scope>
    <source>
        <strain evidence="6">EXF-13287</strain>
    </source>
</reference>
<dbReference type="InterPro" id="IPR033121">
    <property type="entry name" value="PEPTIDASE_A1"/>
</dbReference>
<dbReference type="GO" id="GO:0004190">
    <property type="term" value="F:aspartic-type endopeptidase activity"/>
    <property type="evidence" value="ECO:0007669"/>
    <property type="project" value="InterPro"/>
</dbReference>
<dbReference type="PANTHER" id="PTHR47966">
    <property type="entry name" value="BETA-SITE APP-CLEAVING ENZYME, ISOFORM A-RELATED"/>
    <property type="match status" value="1"/>
</dbReference>
<comment type="similarity">
    <text evidence="1">Belongs to the peptidase A1 family.</text>
</comment>
<dbReference type="GO" id="GO:0006508">
    <property type="term" value="P:proteolysis"/>
    <property type="evidence" value="ECO:0007669"/>
    <property type="project" value="UniProtKB-KW"/>
</dbReference>
<keyword evidence="3" id="KW-0472">Membrane</keyword>
<dbReference type="PRINTS" id="PR00792">
    <property type="entry name" value="PEPSIN"/>
</dbReference>
<feature type="region of interest" description="Disordered" evidence="2">
    <location>
        <begin position="772"/>
        <end position="891"/>
    </location>
</feature>
<name>A0AA38W166_9PEZI</name>
<dbReference type="GO" id="GO:0000324">
    <property type="term" value="C:fungal-type vacuole"/>
    <property type="evidence" value="ECO:0007669"/>
    <property type="project" value="TreeGrafter"/>
</dbReference>
<dbReference type="PANTHER" id="PTHR47966:SF51">
    <property type="entry name" value="BETA-SITE APP-CLEAVING ENZYME, ISOFORM A-RELATED"/>
    <property type="match status" value="1"/>
</dbReference>
<accession>A0AA38W166</accession>
<feature type="domain" description="Peptidase A1" evidence="5">
    <location>
        <begin position="44"/>
        <end position="410"/>
    </location>
</feature>
<keyword evidence="6" id="KW-0645">Protease</keyword>
<feature type="signal peptide" evidence="4">
    <location>
        <begin position="1"/>
        <end position="24"/>
    </location>
</feature>
<dbReference type="InterPro" id="IPR034164">
    <property type="entry name" value="Pepsin-like_dom"/>
</dbReference>
<evidence type="ECO:0000256" key="4">
    <source>
        <dbReference type="SAM" id="SignalP"/>
    </source>
</evidence>
<gene>
    <name evidence="6" type="ORF">NKR19_g3667</name>
</gene>
<feature type="region of interest" description="Disordered" evidence="2">
    <location>
        <begin position="483"/>
        <end position="504"/>
    </location>
</feature>
<feature type="compositionally biased region" description="Basic and acidic residues" evidence="2">
    <location>
        <begin position="880"/>
        <end position="891"/>
    </location>
</feature>
<keyword evidence="3" id="KW-0812">Transmembrane</keyword>
<feature type="compositionally biased region" description="Polar residues" evidence="2">
    <location>
        <begin position="818"/>
        <end position="838"/>
    </location>
</feature>
<dbReference type="Pfam" id="PF00026">
    <property type="entry name" value="Asp"/>
    <property type="match status" value="1"/>
</dbReference>
<dbReference type="Proteomes" id="UP001174691">
    <property type="component" value="Unassembled WGS sequence"/>
</dbReference>
<evidence type="ECO:0000256" key="3">
    <source>
        <dbReference type="SAM" id="Phobius"/>
    </source>
</evidence>
<feature type="region of interest" description="Disordered" evidence="2">
    <location>
        <begin position="593"/>
        <end position="753"/>
    </location>
</feature>
<protein>
    <submittedName>
        <fullName evidence="6">Acid protease</fullName>
    </submittedName>
</protein>
<dbReference type="Gene3D" id="2.40.70.10">
    <property type="entry name" value="Acid Proteases"/>
    <property type="match status" value="2"/>
</dbReference>
<dbReference type="SUPFAM" id="SSF50630">
    <property type="entry name" value="Acid proteases"/>
    <property type="match status" value="1"/>
</dbReference>
<organism evidence="6 7">
    <name type="scientific">Coniochaeta hoffmannii</name>
    <dbReference type="NCBI Taxonomy" id="91930"/>
    <lineage>
        <taxon>Eukaryota</taxon>
        <taxon>Fungi</taxon>
        <taxon>Dikarya</taxon>
        <taxon>Ascomycota</taxon>
        <taxon>Pezizomycotina</taxon>
        <taxon>Sordariomycetes</taxon>
        <taxon>Sordariomycetidae</taxon>
        <taxon>Coniochaetales</taxon>
        <taxon>Coniochaetaceae</taxon>
        <taxon>Coniochaeta</taxon>
    </lineage>
</organism>
<dbReference type="AlphaFoldDB" id="A0AA38W166"/>
<feature type="compositionally biased region" description="Basic and acidic residues" evidence="2">
    <location>
        <begin position="856"/>
        <end position="869"/>
    </location>
</feature>
<keyword evidence="6" id="KW-0378">Hydrolase</keyword>
<feature type="transmembrane region" description="Helical" evidence="3">
    <location>
        <begin position="452"/>
        <end position="474"/>
    </location>
</feature>
<keyword evidence="7" id="KW-1185">Reference proteome</keyword>
<evidence type="ECO:0000313" key="7">
    <source>
        <dbReference type="Proteomes" id="UP001174691"/>
    </source>
</evidence>
<evidence type="ECO:0000256" key="1">
    <source>
        <dbReference type="ARBA" id="ARBA00007447"/>
    </source>
</evidence>
<dbReference type="EMBL" id="JANBVN010000042">
    <property type="protein sequence ID" value="KAJ9158050.1"/>
    <property type="molecule type" value="Genomic_DNA"/>
</dbReference>
<dbReference type="InterPro" id="IPR021109">
    <property type="entry name" value="Peptidase_aspartic_dom_sf"/>
</dbReference>
<proteinExistence type="inferred from homology"/>
<feature type="chain" id="PRO_5041285599" evidence="4">
    <location>
        <begin position="25"/>
        <end position="891"/>
    </location>
</feature>
<comment type="caution">
    <text evidence="6">The sequence shown here is derived from an EMBL/GenBank/DDBJ whole genome shotgun (WGS) entry which is preliminary data.</text>
</comment>
<sequence length="891" mass="97604">MRLSCLAAAILGDALFIAVRPVAASDALWIQPSGNWLGIDGDWSTFDFSLGSPMQHVELTVSTALSEIWVIENWGCSPNQLCYNARGGVFFPSASKSWQSLGPWELGLKDLPYGGNGDYGLESFAFTDTIHGTTTAVKSALVAAINDTDYYQGYIGVGVAQGRFGKNVTNPFLTQLVETYGFVPSHSYGYTAGANYAGKMPGSLTLGGYDANRFKPHDVTFHLNPNDRIPSVNLRGITATVPTLESAPASNWTSTSQPLMRMNESVTAIIDTSTPYLWLPAAVCDRFAKYLDLQWNETLGVYVFKHGSQYTDYLAPSPLSFTFSISSYDYLDNFAQPLALPGVVNITIQAAAFAQLLRYPFANVIKFSDSSVPYFPLKRAAAGGPYIIGRAFMQAAYMIMNYETAQFSMHEAVFPSNPDTNLSLVTIARSPTSPYPKYVEPAKSKGLTIPQIAGMVVGIVLVGSVVLVSTYIYCRRRRTRKANREAAQAEEVKDDSESVESDLPRSPVRRMLSVIIRRKKSKKPVVHEMHGDDRQLAEVAADASHEVYELPVPLEPVELDSGEGTTDEVTELGTEGSQGLSAYELARRKLERQLQGPVPTYTPPPMEKTMQDMSPVAHYRPSDEPSPASSPTYANTNSLPNSLPSPMSPHPADWTNRHFDLPSPMTNRHFDLPSPMTVVPPFPSPHFPGTNSDPSATYSTRSPQSPTSPNSLHSHPSMPEVSVSRSNSANVSPISPVGSTVTIPPSPGHLQRTPIDPARVICLGPLPENVQLPRPHPSIPRLILPDGRALGSRPATVSPPQSPPPQASHSNHHRRRSTSTLGSNYTVDEEIQIQNTMYGSARHQHDEIPQEEQSDDYPRSPRSMERIDGGSELVHVPQLADKRYSWEDDHR</sequence>
<feature type="compositionally biased region" description="Low complexity" evidence="2">
    <location>
        <begin position="721"/>
        <end position="732"/>
    </location>
</feature>
<feature type="compositionally biased region" description="Polar residues" evidence="2">
    <location>
        <begin position="689"/>
        <end position="714"/>
    </location>
</feature>
<keyword evidence="4" id="KW-0732">Signal</keyword>
<evidence type="ECO:0000259" key="5">
    <source>
        <dbReference type="PROSITE" id="PS51767"/>
    </source>
</evidence>
<dbReference type="InterPro" id="IPR001461">
    <property type="entry name" value="Aspartic_peptidase_A1"/>
</dbReference>
<keyword evidence="3" id="KW-1133">Transmembrane helix</keyword>
<evidence type="ECO:0000256" key="2">
    <source>
        <dbReference type="SAM" id="MobiDB-lite"/>
    </source>
</evidence>